<feature type="domain" description="ELM2" evidence="11">
    <location>
        <begin position="37"/>
        <end position="127"/>
    </location>
</feature>
<dbReference type="GO" id="GO:0008270">
    <property type="term" value="F:zinc ion binding"/>
    <property type="evidence" value="ECO:0007669"/>
    <property type="project" value="UniProtKB-KW"/>
</dbReference>
<evidence type="ECO:0000256" key="1">
    <source>
        <dbReference type="ARBA" id="ARBA00004123"/>
    </source>
</evidence>
<dbReference type="GO" id="GO:0005667">
    <property type="term" value="C:transcription regulator complex"/>
    <property type="evidence" value="ECO:0007669"/>
    <property type="project" value="TreeGrafter"/>
</dbReference>
<keyword evidence="3" id="KW-0479">Metal-binding</keyword>
<keyword evidence="2" id="KW-0678">Repressor</keyword>
<evidence type="ECO:0000256" key="10">
    <source>
        <dbReference type="SAM" id="MobiDB-lite"/>
    </source>
</evidence>
<dbReference type="InterPro" id="IPR009057">
    <property type="entry name" value="Homeodomain-like_sf"/>
</dbReference>
<accession>A0A915EKZ0</accession>
<feature type="region of interest" description="Disordered" evidence="10">
    <location>
        <begin position="1"/>
        <end position="25"/>
    </location>
</feature>
<dbReference type="SUPFAM" id="SSF46689">
    <property type="entry name" value="Homeodomain-like"/>
    <property type="match status" value="1"/>
</dbReference>
<dbReference type="GO" id="GO:0000118">
    <property type="term" value="C:histone deacetylase complex"/>
    <property type="evidence" value="ECO:0007669"/>
    <property type="project" value="TreeGrafter"/>
</dbReference>
<evidence type="ECO:0000256" key="9">
    <source>
        <dbReference type="ARBA" id="ARBA00023242"/>
    </source>
</evidence>
<reference evidence="14" key="1">
    <citation type="submission" date="2022-11" db="UniProtKB">
        <authorList>
            <consortium name="WormBaseParasite"/>
        </authorList>
    </citation>
    <scope>IDENTIFICATION</scope>
</reference>
<proteinExistence type="predicted"/>
<name>A0A915EKZ0_9BILA</name>
<keyword evidence="7" id="KW-0238">DNA-binding</keyword>
<dbReference type="GO" id="GO:0003677">
    <property type="term" value="F:DNA binding"/>
    <property type="evidence" value="ECO:0007669"/>
    <property type="project" value="UniProtKB-KW"/>
</dbReference>
<dbReference type="Gene3D" id="1.10.10.60">
    <property type="entry name" value="Homeodomain-like"/>
    <property type="match status" value="1"/>
</dbReference>
<evidence type="ECO:0000256" key="3">
    <source>
        <dbReference type="ARBA" id="ARBA00022723"/>
    </source>
</evidence>
<dbReference type="InterPro" id="IPR000949">
    <property type="entry name" value="ELM2_dom"/>
</dbReference>
<evidence type="ECO:0000256" key="5">
    <source>
        <dbReference type="ARBA" id="ARBA00022833"/>
    </source>
</evidence>
<dbReference type="Gene3D" id="1.20.58.1880">
    <property type="match status" value="1"/>
</dbReference>
<evidence type="ECO:0000256" key="7">
    <source>
        <dbReference type="ARBA" id="ARBA00023125"/>
    </source>
</evidence>
<dbReference type="PROSITE" id="PS51156">
    <property type="entry name" value="ELM2"/>
    <property type="match status" value="1"/>
</dbReference>
<dbReference type="AlphaFoldDB" id="A0A915EKZ0"/>
<keyword evidence="9" id="KW-0539">Nucleus</keyword>
<dbReference type="PANTHER" id="PTHR16089:SF28">
    <property type="entry name" value="REST COREPRESSOR"/>
    <property type="match status" value="1"/>
</dbReference>
<dbReference type="Proteomes" id="UP000887574">
    <property type="component" value="Unplaced"/>
</dbReference>
<dbReference type="PANTHER" id="PTHR16089">
    <property type="entry name" value="REST COREPRESSOR COREST PROTEIN-RELATED"/>
    <property type="match status" value="1"/>
</dbReference>
<evidence type="ECO:0000256" key="6">
    <source>
        <dbReference type="ARBA" id="ARBA00023015"/>
    </source>
</evidence>
<dbReference type="WBParaSite" id="jg7844">
    <property type="protein sequence ID" value="jg7844"/>
    <property type="gene ID" value="jg7844"/>
</dbReference>
<feature type="domain" description="SANT" evidence="12">
    <location>
        <begin position="128"/>
        <end position="179"/>
    </location>
</feature>
<evidence type="ECO:0000259" key="12">
    <source>
        <dbReference type="PROSITE" id="PS51293"/>
    </source>
</evidence>
<keyword evidence="5" id="KW-0862">Zinc</keyword>
<keyword evidence="13" id="KW-1185">Reference proteome</keyword>
<dbReference type="SMART" id="SM00717">
    <property type="entry name" value="SANT"/>
    <property type="match status" value="2"/>
</dbReference>
<dbReference type="InterPro" id="IPR017884">
    <property type="entry name" value="SANT_dom"/>
</dbReference>
<dbReference type="GO" id="GO:0003714">
    <property type="term" value="F:transcription corepressor activity"/>
    <property type="evidence" value="ECO:0007669"/>
    <property type="project" value="TreeGrafter"/>
</dbReference>
<keyword evidence="8" id="KW-0804">Transcription</keyword>
<dbReference type="GO" id="GO:0006357">
    <property type="term" value="P:regulation of transcription by RNA polymerase II"/>
    <property type="evidence" value="ECO:0007669"/>
    <property type="project" value="TreeGrafter"/>
</dbReference>
<evidence type="ECO:0000256" key="4">
    <source>
        <dbReference type="ARBA" id="ARBA00022771"/>
    </source>
</evidence>
<dbReference type="FunFam" id="1.10.10.60:FF:000012">
    <property type="entry name" value="Metastasis-associated 1 family, member 3"/>
    <property type="match status" value="1"/>
</dbReference>
<evidence type="ECO:0000313" key="13">
    <source>
        <dbReference type="Proteomes" id="UP000887574"/>
    </source>
</evidence>
<protein>
    <submittedName>
        <fullName evidence="14">REST corepressor</fullName>
    </submittedName>
</protein>
<keyword evidence="6" id="KW-0805">Transcription regulation</keyword>
<sequence length="403" mass="46807">MQNTVETRSAKRINSSFDGNASRASLSTSLHQLPTNQKIREGNDFQVQVPETAESVVETKPLEEDYVERETCLWKPSGSVFGGYPNLMDYCKKAFTQYGLSIERALFILLLSKYDLELAGQKLRMQTVFEEPFSEDDQFTFRHALNCYGKNFTKIRQMIPHKSVYALVQHYYKTKKYQHYKSTMDADNMMQDSDSSEDECKAIDKKDVRHDSVCDNCHNVVKKVYSVNELELCMTCKMYFKSTNQHRPCRQLDRPKRRVVCPPDMKNIAMKFVEMAQPAEPTTNFEDADDSGELQIACPKVTRCQQIINQTKQEWSNTDLTQIRAFLQQTAPSNAKTRLSYTWTKYEKDTAFHALILNKGNYQAVAEILTTKTADMVKAFFEEFQETINEAIQNRQKKWTKHY</sequence>
<keyword evidence="4" id="KW-0863">Zinc-finger</keyword>
<comment type="subcellular location">
    <subcellularLocation>
        <location evidence="1">Nucleus</location>
    </subcellularLocation>
</comment>
<dbReference type="InterPro" id="IPR001005">
    <property type="entry name" value="SANT/Myb"/>
</dbReference>
<evidence type="ECO:0000256" key="2">
    <source>
        <dbReference type="ARBA" id="ARBA00022491"/>
    </source>
</evidence>
<evidence type="ECO:0000313" key="14">
    <source>
        <dbReference type="WBParaSite" id="jg7844"/>
    </source>
</evidence>
<evidence type="ECO:0000256" key="8">
    <source>
        <dbReference type="ARBA" id="ARBA00023163"/>
    </source>
</evidence>
<dbReference type="InterPro" id="IPR051066">
    <property type="entry name" value="Trans_reg/Corepressor"/>
</dbReference>
<dbReference type="PROSITE" id="PS51293">
    <property type="entry name" value="SANT"/>
    <property type="match status" value="1"/>
</dbReference>
<evidence type="ECO:0000259" key="11">
    <source>
        <dbReference type="PROSITE" id="PS51156"/>
    </source>
</evidence>
<organism evidence="13 14">
    <name type="scientific">Ditylenchus dipsaci</name>
    <dbReference type="NCBI Taxonomy" id="166011"/>
    <lineage>
        <taxon>Eukaryota</taxon>
        <taxon>Metazoa</taxon>
        <taxon>Ecdysozoa</taxon>
        <taxon>Nematoda</taxon>
        <taxon>Chromadorea</taxon>
        <taxon>Rhabditida</taxon>
        <taxon>Tylenchina</taxon>
        <taxon>Tylenchomorpha</taxon>
        <taxon>Sphaerularioidea</taxon>
        <taxon>Anguinidae</taxon>
        <taxon>Anguininae</taxon>
        <taxon>Ditylenchus</taxon>
    </lineage>
</organism>